<dbReference type="STRING" id="269670.SAMN02982927_01190"/>
<dbReference type="EMBL" id="FOOY01000007">
    <property type="protein sequence ID" value="SFG26993.1"/>
    <property type="molecule type" value="Genomic_DNA"/>
</dbReference>
<dbReference type="Gene3D" id="3.30.310.160">
    <property type="entry name" value="YycH protein, domain 2"/>
    <property type="match status" value="1"/>
</dbReference>
<protein>
    <submittedName>
        <fullName evidence="2">Two-component signal transduction system YycFG, regulatory protein YycH</fullName>
    </submittedName>
</protein>
<evidence type="ECO:0000259" key="1">
    <source>
        <dbReference type="Pfam" id="PF07435"/>
    </source>
</evidence>
<evidence type="ECO:0000313" key="3">
    <source>
        <dbReference type="Proteomes" id="UP000198752"/>
    </source>
</evidence>
<dbReference type="Pfam" id="PF07435">
    <property type="entry name" value="YycH"/>
    <property type="match status" value="1"/>
</dbReference>
<dbReference type="CDD" id="cd15787">
    <property type="entry name" value="YycH_N"/>
    <property type="match status" value="1"/>
</dbReference>
<dbReference type="RefSeq" id="WP_093671050.1">
    <property type="nucleotide sequence ID" value="NZ_FOOY01000007.1"/>
</dbReference>
<keyword evidence="3" id="KW-1185">Reference proteome</keyword>
<sequence length="439" mass="49945">MHREVFKSLLLGALVFASVAMTFNILFYKSDFKNYNPNSTKKVAIAQARKTPEVIRPNLMLEHNKNGDFGQISRTQIQKAYTLLRESVFSVQTNYSSGMDSGDNALYKLVFPGPLTFGALSKVFQFDTGGKSLSENHILIDRVEVFRSTNGSITAVFYSPNEKSKLFTTVDHLNINNLKNVYANVNLKPYDRQTLKGKVVYLPQEKTKMHSEVSYYEQLSLEEFIPILFTTDPDNVFPTKGKTQYTDSERQMERTNNIVQFVNPGITSTVEERQDPIIGSFDWMNTYKLWTDDYIYQGTSLKNYRGDGTVTFRMTLGNYMVFNTEVYPNWYLSMIELTWKSGELSNYKGTLLDLNPVDSQGSMVLDSGKEILDRLSDAHVDVNAIEDLSIGYELKNPASNSDQSIVATPDWFFKVNGRWYSATEKISPSRLSNGKEDPS</sequence>
<dbReference type="InterPro" id="IPR009996">
    <property type="entry name" value="YycH"/>
</dbReference>
<proteinExistence type="predicted"/>
<dbReference type="OrthoDB" id="2382185at2"/>
<accession>A0A1I2QH69</accession>
<gene>
    <name evidence="2" type="ORF">SAMN02982927_01190</name>
</gene>
<dbReference type="AlphaFoldDB" id="A0A1I2QH69"/>
<reference evidence="3" key="1">
    <citation type="submission" date="2016-10" db="EMBL/GenBank/DDBJ databases">
        <authorList>
            <person name="Varghese N."/>
            <person name="Submissions S."/>
        </authorList>
    </citation>
    <scope>NUCLEOTIDE SEQUENCE [LARGE SCALE GENOMIC DNA]</scope>
    <source>
        <strain evidence="3">ATCC 700379</strain>
    </source>
</reference>
<organism evidence="2 3">
    <name type="scientific">Sporolactobacillus nakayamae</name>
    <dbReference type="NCBI Taxonomy" id="269670"/>
    <lineage>
        <taxon>Bacteria</taxon>
        <taxon>Bacillati</taxon>
        <taxon>Bacillota</taxon>
        <taxon>Bacilli</taxon>
        <taxon>Bacillales</taxon>
        <taxon>Sporolactobacillaceae</taxon>
        <taxon>Sporolactobacillus</taxon>
    </lineage>
</organism>
<dbReference type="Proteomes" id="UP000198752">
    <property type="component" value="Unassembled WGS sequence"/>
</dbReference>
<dbReference type="Gene3D" id="3.10.450.310">
    <property type="match status" value="1"/>
</dbReference>
<dbReference type="InterPro" id="IPR042274">
    <property type="entry name" value="YycH/YycI_2"/>
</dbReference>
<name>A0A1I2QH69_9BACL</name>
<feature type="domain" description="Regulatory protein YycH" evidence="1">
    <location>
        <begin position="4"/>
        <end position="421"/>
    </location>
</feature>
<evidence type="ECO:0000313" key="2">
    <source>
        <dbReference type="EMBL" id="SFG26993.1"/>
    </source>
</evidence>